<name>A0A4R5NSV1_9LACO</name>
<dbReference type="UniPathway" id="UPA00626">
    <property type="reaction ID" value="UER00678"/>
</dbReference>
<evidence type="ECO:0000256" key="6">
    <source>
        <dbReference type="ARBA" id="ARBA00022793"/>
    </source>
</evidence>
<sequence>MENNQSLYQHGTLAALVPGLFAGTLTVNELLKHGDTGIGTMDGLNGELIILNGVVYQATASGEVVKVDGDAKVPFANVHFVHLEESTPIANLTYLELKDVATKRLKSQNLFSYLSVHGTFSSMKTRVVHGQQPPYPTLTETASQQEIFDAANVTGTLTGYYSPALYAGVTSPGFHLHFLSDTHEMGGHVLDCQLTDGELAIQPLNQLQLHLPDENSEFLKADLDDEAVLSDIKKAEN</sequence>
<evidence type="ECO:0000313" key="10">
    <source>
        <dbReference type="EMBL" id="TDG80187.1"/>
    </source>
</evidence>
<dbReference type="OrthoDB" id="8612680at2"/>
<keyword evidence="7 9" id="KW-0005">Acetoin biosynthesis</keyword>
<dbReference type="Gene3D" id="3.30.1330.80">
    <property type="entry name" value="Hypothetical protein, similar to alpha- acetolactate decarboxylase, domain 2"/>
    <property type="match status" value="2"/>
</dbReference>
<comment type="similarity">
    <text evidence="3 9">Belongs to the alpha-acetolactate decarboxylase family.</text>
</comment>
<dbReference type="RefSeq" id="WP_010619221.1">
    <property type="nucleotide sequence ID" value="NZ_CP042371.1"/>
</dbReference>
<proteinExistence type="inferred from homology"/>
<evidence type="ECO:0000256" key="7">
    <source>
        <dbReference type="ARBA" id="ARBA00023061"/>
    </source>
</evidence>
<dbReference type="STRING" id="1122149.FD44_GL000813"/>
<dbReference type="GO" id="GO:0047605">
    <property type="term" value="F:acetolactate decarboxylase activity"/>
    <property type="evidence" value="ECO:0007669"/>
    <property type="project" value="UniProtKB-UniRule"/>
</dbReference>
<dbReference type="EC" id="4.1.1.5" evidence="4 9"/>
<dbReference type="CDD" id="cd17299">
    <property type="entry name" value="acetolactate_decarboxylase"/>
    <property type="match status" value="1"/>
</dbReference>
<accession>A0A4R5NSV1</accession>
<dbReference type="AlphaFoldDB" id="A0A4R5NSV1"/>
<evidence type="ECO:0000313" key="11">
    <source>
        <dbReference type="Proteomes" id="UP000294854"/>
    </source>
</evidence>
<dbReference type="PANTHER" id="PTHR35524:SF1">
    <property type="entry name" value="ALPHA-ACETOLACTATE DECARBOXYLASE"/>
    <property type="match status" value="1"/>
</dbReference>
<organism evidence="10 11">
    <name type="scientific">Secundilactobacillus malefermentans</name>
    <dbReference type="NCBI Taxonomy" id="176292"/>
    <lineage>
        <taxon>Bacteria</taxon>
        <taxon>Bacillati</taxon>
        <taxon>Bacillota</taxon>
        <taxon>Bacilli</taxon>
        <taxon>Lactobacillales</taxon>
        <taxon>Lactobacillaceae</taxon>
        <taxon>Secundilactobacillus</taxon>
    </lineage>
</organism>
<keyword evidence="11" id="KW-1185">Reference proteome</keyword>
<dbReference type="Pfam" id="PF03306">
    <property type="entry name" value="AAL_decarboxy"/>
    <property type="match status" value="1"/>
</dbReference>
<evidence type="ECO:0000256" key="3">
    <source>
        <dbReference type="ARBA" id="ARBA00007106"/>
    </source>
</evidence>
<dbReference type="EMBL" id="PUFO01000012">
    <property type="protein sequence ID" value="TDG80187.1"/>
    <property type="molecule type" value="Genomic_DNA"/>
</dbReference>
<comment type="caution">
    <text evidence="10">The sequence shown here is derived from an EMBL/GenBank/DDBJ whole genome shotgun (WGS) entry which is preliminary data.</text>
</comment>
<reference evidence="10 11" key="1">
    <citation type="journal article" date="2019" name="Appl. Microbiol. Biotechnol.">
        <title>Uncovering carbohydrate metabolism through a genotype-phenotype association study of 56 lactic acid bacteria genomes.</title>
        <authorList>
            <person name="Buron-Moles G."/>
            <person name="Chailyan A."/>
            <person name="Dolejs I."/>
            <person name="Forster J."/>
            <person name="Miks M.H."/>
        </authorList>
    </citation>
    <scope>NUCLEOTIDE SEQUENCE [LARGE SCALE GENOMIC DNA]</scope>
    <source>
        <strain evidence="10 11">ATCC 49373</strain>
    </source>
</reference>
<dbReference type="Proteomes" id="UP000294854">
    <property type="component" value="Unassembled WGS sequence"/>
</dbReference>
<comment type="catalytic activity">
    <reaction evidence="1 9">
        <text>(2S)-2-acetolactate + H(+) = (R)-acetoin + CO2</text>
        <dbReference type="Rhea" id="RHEA:21580"/>
        <dbReference type="ChEBI" id="CHEBI:15378"/>
        <dbReference type="ChEBI" id="CHEBI:15686"/>
        <dbReference type="ChEBI" id="CHEBI:16526"/>
        <dbReference type="ChEBI" id="CHEBI:58476"/>
        <dbReference type="EC" id="4.1.1.5"/>
    </reaction>
</comment>
<protein>
    <recommendedName>
        <fullName evidence="5 9">Alpha-acetolactate decarboxylase</fullName>
        <ecNumber evidence="4 9">4.1.1.5</ecNumber>
    </recommendedName>
</protein>
<dbReference type="SUPFAM" id="SSF117856">
    <property type="entry name" value="AF0104/ALDC/Ptd012-like"/>
    <property type="match status" value="1"/>
</dbReference>
<evidence type="ECO:0000256" key="9">
    <source>
        <dbReference type="PIRNR" id="PIRNR001332"/>
    </source>
</evidence>
<evidence type="ECO:0000256" key="4">
    <source>
        <dbReference type="ARBA" id="ARBA00013204"/>
    </source>
</evidence>
<dbReference type="PIRSF" id="PIRSF001332">
    <property type="entry name" value="Acetolac_decarb"/>
    <property type="match status" value="1"/>
</dbReference>
<evidence type="ECO:0000256" key="8">
    <source>
        <dbReference type="ARBA" id="ARBA00023239"/>
    </source>
</evidence>
<dbReference type="InterPro" id="IPR005128">
    <property type="entry name" value="Acetolactate_a_deCO2ase"/>
</dbReference>
<comment type="pathway">
    <text evidence="2 9">Polyol metabolism; (R,R)-butane-2,3-diol biosynthesis; (R,R)-butane-2,3-diol from pyruvate: step 2/3.</text>
</comment>
<dbReference type="GO" id="GO:0045151">
    <property type="term" value="P:acetoin biosynthetic process"/>
    <property type="evidence" value="ECO:0007669"/>
    <property type="project" value="UniProtKB-UniRule"/>
</dbReference>
<keyword evidence="6 9" id="KW-0210">Decarboxylase</keyword>
<evidence type="ECO:0000256" key="1">
    <source>
        <dbReference type="ARBA" id="ARBA00001784"/>
    </source>
</evidence>
<evidence type="ECO:0000256" key="5">
    <source>
        <dbReference type="ARBA" id="ARBA00020164"/>
    </source>
</evidence>
<dbReference type="NCBIfam" id="TIGR01252">
    <property type="entry name" value="acetolac_decarb"/>
    <property type="match status" value="1"/>
</dbReference>
<gene>
    <name evidence="10" type="ORF">C5L31_001797</name>
</gene>
<evidence type="ECO:0000256" key="2">
    <source>
        <dbReference type="ARBA" id="ARBA00005170"/>
    </source>
</evidence>
<keyword evidence="8 9" id="KW-0456">Lyase</keyword>
<dbReference type="PANTHER" id="PTHR35524">
    <property type="entry name" value="ALPHA-ACETOLACTATE DECARBOXYLASE"/>
    <property type="match status" value="1"/>
</dbReference>